<dbReference type="Pfam" id="PF00027">
    <property type="entry name" value="cNMP_binding"/>
    <property type="match status" value="3"/>
</dbReference>
<dbReference type="GO" id="GO:0005952">
    <property type="term" value="C:cAMP-dependent protein kinase complex"/>
    <property type="evidence" value="ECO:0007669"/>
    <property type="project" value="TreeGrafter"/>
</dbReference>
<keyword evidence="14" id="KW-0142">cGMP-binding</keyword>
<evidence type="ECO:0000256" key="2">
    <source>
        <dbReference type="ARBA" id="ARBA00004308"/>
    </source>
</evidence>
<feature type="compositionally biased region" description="Polar residues" evidence="20">
    <location>
        <begin position="17"/>
        <end position="41"/>
    </location>
</feature>
<keyword evidence="25" id="KW-1185">Reference proteome</keyword>
<comment type="catalytic activity">
    <reaction evidence="17">
        <text>L-threonyl-[protein] + ATP = O-phospho-L-threonyl-[protein] + ADP + H(+)</text>
        <dbReference type="Rhea" id="RHEA:46608"/>
        <dbReference type="Rhea" id="RHEA-COMP:11060"/>
        <dbReference type="Rhea" id="RHEA-COMP:11605"/>
        <dbReference type="ChEBI" id="CHEBI:15378"/>
        <dbReference type="ChEBI" id="CHEBI:30013"/>
        <dbReference type="ChEBI" id="CHEBI:30616"/>
        <dbReference type="ChEBI" id="CHEBI:61977"/>
        <dbReference type="ChEBI" id="CHEBI:456216"/>
        <dbReference type="EC" id="2.7.11.12"/>
    </reaction>
</comment>
<proteinExistence type="inferred from homology"/>
<dbReference type="PANTHER" id="PTHR24353:SF37">
    <property type="entry name" value="CAMP-DEPENDENT PROTEIN KINASE CATALYTIC SUBUNIT PRKX"/>
    <property type="match status" value="1"/>
</dbReference>
<dbReference type="Gene3D" id="3.30.200.20">
    <property type="entry name" value="Phosphorylase Kinase, domain 1"/>
    <property type="match status" value="1"/>
</dbReference>
<dbReference type="GO" id="GO:0005524">
    <property type="term" value="F:ATP binding"/>
    <property type="evidence" value="ECO:0007669"/>
    <property type="project" value="UniProtKB-UniRule"/>
</dbReference>
<dbReference type="PROSITE" id="PS00888">
    <property type="entry name" value="CNMP_BINDING_1"/>
    <property type="match status" value="1"/>
</dbReference>
<dbReference type="PROSITE" id="PS00889">
    <property type="entry name" value="CNMP_BINDING_2"/>
    <property type="match status" value="1"/>
</dbReference>
<gene>
    <name evidence="24" type="ORF">BSTOLATCC_MIC56003</name>
</gene>
<dbReference type="CDD" id="cd00038">
    <property type="entry name" value="CAP_ED"/>
    <property type="match status" value="3"/>
</dbReference>
<evidence type="ECO:0000256" key="3">
    <source>
        <dbReference type="ARBA" id="ARBA00006352"/>
    </source>
</evidence>
<dbReference type="InterPro" id="IPR017441">
    <property type="entry name" value="Protein_kinase_ATP_BS"/>
</dbReference>
<keyword evidence="12 19" id="KW-0067">ATP-binding</keyword>
<dbReference type="SMART" id="SM00100">
    <property type="entry name" value="cNMP"/>
    <property type="match status" value="3"/>
</dbReference>
<dbReference type="Proteomes" id="UP001162131">
    <property type="component" value="Unassembled WGS sequence"/>
</dbReference>
<reference evidence="24" key="1">
    <citation type="submission" date="2021-09" db="EMBL/GenBank/DDBJ databases">
        <authorList>
            <consortium name="AG Swart"/>
            <person name="Singh M."/>
            <person name="Singh A."/>
            <person name="Seah K."/>
            <person name="Emmerich C."/>
        </authorList>
    </citation>
    <scope>NUCLEOTIDE SEQUENCE</scope>
    <source>
        <strain evidence="24">ATCC30299</strain>
    </source>
</reference>
<evidence type="ECO:0000256" key="16">
    <source>
        <dbReference type="ARBA" id="ARBA00024113"/>
    </source>
</evidence>
<dbReference type="FunFam" id="3.30.200.20:FF:000042">
    <property type="entry name" value="Aurora kinase A"/>
    <property type="match status" value="1"/>
</dbReference>
<feature type="domain" description="Cyclic nucleotide-binding" evidence="22">
    <location>
        <begin position="216"/>
        <end position="315"/>
    </location>
</feature>
<dbReference type="GO" id="GO:0030553">
    <property type="term" value="F:cGMP binding"/>
    <property type="evidence" value="ECO:0007669"/>
    <property type="project" value="UniProtKB-KW"/>
</dbReference>
<evidence type="ECO:0000256" key="15">
    <source>
        <dbReference type="ARBA" id="ARBA00023136"/>
    </source>
</evidence>
<evidence type="ECO:0000259" key="21">
    <source>
        <dbReference type="PROSITE" id="PS50011"/>
    </source>
</evidence>
<comment type="caution">
    <text evidence="24">The sequence shown here is derived from an EMBL/GenBank/DDBJ whole genome shotgun (WGS) entry which is preliminary data.</text>
</comment>
<dbReference type="InterPro" id="IPR011009">
    <property type="entry name" value="Kinase-like_dom_sf"/>
</dbReference>
<dbReference type="FunFam" id="2.60.120.10:FF:000068">
    <property type="entry name" value="cGMP-dependent protein kinase"/>
    <property type="match status" value="1"/>
</dbReference>
<keyword evidence="6" id="KW-0723">Serine/threonine-protein kinase</keyword>
<evidence type="ECO:0000256" key="19">
    <source>
        <dbReference type="PROSITE-ProRule" id="PRU10141"/>
    </source>
</evidence>
<dbReference type="InterPro" id="IPR008271">
    <property type="entry name" value="Ser/Thr_kinase_AS"/>
</dbReference>
<evidence type="ECO:0000259" key="22">
    <source>
        <dbReference type="PROSITE" id="PS50042"/>
    </source>
</evidence>
<evidence type="ECO:0000313" key="24">
    <source>
        <dbReference type="EMBL" id="CAG9332558.1"/>
    </source>
</evidence>
<feature type="domain" description="Cyclic nucleotide-binding" evidence="22">
    <location>
        <begin position="460"/>
        <end position="558"/>
    </location>
</feature>
<dbReference type="InterPro" id="IPR000595">
    <property type="entry name" value="cNMP-bd_dom"/>
</dbReference>
<evidence type="ECO:0000256" key="13">
    <source>
        <dbReference type="ARBA" id="ARBA00022842"/>
    </source>
</evidence>
<evidence type="ECO:0000313" key="25">
    <source>
        <dbReference type="Proteomes" id="UP001162131"/>
    </source>
</evidence>
<protein>
    <recommendedName>
        <fullName evidence="16">cGMP-dependent protein kinase</fullName>
        <ecNumber evidence="4">2.7.11.12</ecNumber>
    </recommendedName>
</protein>
<comment type="similarity">
    <text evidence="3">Belongs to the protein kinase superfamily. AGC Ser/Thr protein kinase family. cGMP subfamily.</text>
</comment>
<feature type="binding site" evidence="19">
    <location>
        <position position="611"/>
    </location>
    <ligand>
        <name>ATP</name>
        <dbReference type="ChEBI" id="CHEBI:30616"/>
    </ligand>
</feature>
<feature type="domain" description="AGC-kinase C-terminal" evidence="23">
    <location>
        <begin position="839"/>
        <end position="914"/>
    </location>
</feature>
<comment type="cofactor">
    <cofactor evidence="1">
        <name>Mg(2+)</name>
        <dbReference type="ChEBI" id="CHEBI:18420"/>
    </cofactor>
</comment>
<dbReference type="SUPFAM" id="SSF56112">
    <property type="entry name" value="Protein kinase-like (PK-like)"/>
    <property type="match status" value="1"/>
</dbReference>
<dbReference type="InterPro" id="IPR000961">
    <property type="entry name" value="AGC-kinase_C"/>
</dbReference>
<evidence type="ECO:0000256" key="12">
    <source>
        <dbReference type="ARBA" id="ARBA00022840"/>
    </source>
</evidence>
<feature type="domain" description="Cyclic nucleotide-binding" evidence="22">
    <location>
        <begin position="98"/>
        <end position="213"/>
    </location>
</feature>
<keyword evidence="8" id="KW-0808">Transferase</keyword>
<keyword evidence="13" id="KW-0460">Magnesium</keyword>
<keyword evidence="7" id="KW-0140">cGMP</keyword>
<dbReference type="AlphaFoldDB" id="A0AAU9KH32"/>
<keyword evidence="10 19" id="KW-0547">Nucleotide-binding</keyword>
<evidence type="ECO:0000256" key="17">
    <source>
        <dbReference type="ARBA" id="ARBA00047298"/>
    </source>
</evidence>
<evidence type="ECO:0000256" key="4">
    <source>
        <dbReference type="ARBA" id="ARBA00012428"/>
    </source>
</evidence>
<evidence type="ECO:0000256" key="14">
    <source>
        <dbReference type="ARBA" id="ARBA00022992"/>
    </source>
</evidence>
<dbReference type="PANTHER" id="PTHR24353">
    <property type="entry name" value="CYCLIC NUCLEOTIDE-DEPENDENT PROTEIN KINASE"/>
    <property type="match status" value="1"/>
</dbReference>
<evidence type="ECO:0000256" key="6">
    <source>
        <dbReference type="ARBA" id="ARBA00022527"/>
    </source>
</evidence>
<evidence type="ECO:0000256" key="8">
    <source>
        <dbReference type="ARBA" id="ARBA00022679"/>
    </source>
</evidence>
<evidence type="ECO:0000256" key="20">
    <source>
        <dbReference type="SAM" id="MobiDB-lite"/>
    </source>
</evidence>
<comment type="catalytic activity">
    <reaction evidence="18">
        <text>L-seryl-[protein] + ATP = O-phospho-L-seryl-[protein] + ADP + H(+)</text>
        <dbReference type="Rhea" id="RHEA:17989"/>
        <dbReference type="Rhea" id="RHEA-COMP:9863"/>
        <dbReference type="Rhea" id="RHEA-COMP:11604"/>
        <dbReference type="ChEBI" id="CHEBI:15378"/>
        <dbReference type="ChEBI" id="CHEBI:29999"/>
        <dbReference type="ChEBI" id="CHEBI:30616"/>
        <dbReference type="ChEBI" id="CHEBI:83421"/>
        <dbReference type="ChEBI" id="CHEBI:456216"/>
        <dbReference type="EC" id="2.7.11.12"/>
    </reaction>
</comment>
<evidence type="ECO:0000256" key="9">
    <source>
        <dbReference type="ARBA" id="ARBA00022723"/>
    </source>
</evidence>
<accession>A0AAU9KH32</accession>
<dbReference type="EC" id="2.7.11.12" evidence="4"/>
<dbReference type="Pfam" id="PF00069">
    <property type="entry name" value="Pkinase"/>
    <property type="match status" value="1"/>
</dbReference>
<sequence>MGTGCTSMNYKRMVDISSKNPQSTNVASSIITRKKSNPNSQEEFRKSRTLSLTKKRSLAKEKDMSNYVEASAAEIEPYATKTSEDKDMILTALNSHFIFTSLTEEDKEQVAESMQLYLFEAGAIVFEQDMTAKSYYVLRTGLLEVYVNGKSVNKIKPGEGFGELALLHDNPRSATVKCAAPSGLWGVERQTFRKVIEEMNTQIYEQNREFIEKVTLLQPLNPRQKDSLAASLVIYKYYSGQKIITEGETGQQLFIIKEGTVSVQRGTQEIARLHTGGYFGEMALLNNAPRSATCVAVDGPVKCLVLSRETLQKNLSNQLQDIIEKNTIMEAINKSETLSLLNKHQKELICKDIDHRNYKGGDVVIPQNTLCKLKLYIIISGRLQYARTSHTFADKGTCVGDQYITKANPEDVKYEDDMISASDMKVGELTKYKFEVSIGGKYEDVVKENAATNILRKVFLFKTLDSSQMKELFSIINTEKFSDGEIILREKSQSQHVFIVKRGKVDICKGDTVIRTVTKHDYFGERGILFESAASATCRANGSVTLWVINNNDFINILNENMRKQLLHRINMWDERSELEDLAIVRPIGKGMFSKVYLVHPRDSKTLYALKVVERKIIEKFAIQEQLLLEKHIISLIDHPFVVKLIRTYKDYKRIYFLLEYVKGMQLNDILMRIGLLSNSDTQFYIGSLILIIQYLHERDIIYRDLKPENIMIGDNGFIKLIDFGTAKIVPSRTYTLVGTPQYMAPEVIVGKGYNKNADLWSLGVCMYECLCGRIPFGNEEPDCYKVYEEILEKELEWPDDIDPINEAAKALIEQLLSRYAESRAGGSIDNLKKHEWFTGYDWDNLINEAIIPPYTPDLGDSSEDIENNGGHVYMWDAPLDNESQGTEESLPDVSDADLEAYKKSIPQNWDENF</sequence>
<dbReference type="InterPro" id="IPR014710">
    <property type="entry name" value="RmlC-like_jellyroll"/>
</dbReference>
<keyword evidence="11" id="KW-0418">Kinase</keyword>
<dbReference type="InterPro" id="IPR000719">
    <property type="entry name" value="Prot_kinase_dom"/>
</dbReference>
<name>A0AAU9KH32_9CILI</name>
<dbReference type="InterPro" id="IPR018488">
    <property type="entry name" value="cNMP-bd_CS"/>
</dbReference>
<feature type="domain" description="Protein kinase" evidence="21">
    <location>
        <begin position="582"/>
        <end position="838"/>
    </location>
</feature>
<comment type="subcellular location">
    <subcellularLocation>
        <location evidence="2">Endomembrane system</location>
    </subcellularLocation>
</comment>
<dbReference type="GO" id="GO:0004692">
    <property type="term" value="F:cGMP-dependent protein kinase activity"/>
    <property type="evidence" value="ECO:0007669"/>
    <property type="project" value="UniProtKB-EC"/>
</dbReference>
<dbReference type="SUPFAM" id="SSF51206">
    <property type="entry name" value="cAMP-binding domain-like"/>
    <property type="match status" value="4"/>
</dbReference>
<dbReference type="GO" id="GO:0012505">
    <property type="term" value="C:endomembrane system"/>
    <property type="evidence" value="ECO:0007669"/>
    <property type="project" value="UniProtKB-SubCell"/>
</dbReference>
<dbReference type="PRINTS" id="PR00103">
    <property type="entry name" value="CAMPKINASE"/>
</dbReference>
<dbReference type="Gene3D" id="2.60.120.10">
    <property type="entry name" value="Jelly Rolls"/>
    <property type="match status" value="4"/>
</dbReference>
<dbReference type="PROSITE" id="PS50011">
    <property type="entry name" value="PROTEIN_KINASE_DOM"/>
    <property type="match status" value="1"/>
</dbReference>
<evidence type="ECO:0000259" key="23">
    <source>
        <dbReference type="PROSITE" id="PS51285"/>
    </source>
</evidence>
<dbReference type="GO" id="GO:0046872">
    <property type="term" value="F:metal ion binding"/>
    <property type="evidence" value="ECO:0007669"/>
    <property type="project" value="UniProtKB-KW"/>
</dbReference>
<evidence type="ECO:0000256" key="5">
    <source>
        <dbReference type="ARBA" id="ARBA00022490"/>
    </source>
</evidence>
<evidence type="ECO:0000256" key="10">
    <source>
        <dbReference type="ARBA" id="ARBA00022741"/>
    </source>
</evidence>
<keyword evidence="9" id="KW-0479">Metal-binding</keyword>
<dbReference type="PROSITE" id="PS00107">
    <property type="entry name" value="PROTEIN_KINASE_ATP"/>
    <property type="match status" value="1"/>
</dbReference>
<feature type="region of interest" description="Disordered" evidence="20">
    <location>
        <begin position="878"/>
        <end position="898"/>
    </location>
</feature>
<organism evidence="24 25">
    <name type="scientific">Blepharisma stoltei</name>
    <dbReference type="NCBI Taxonomy" id="1481888"/>
    <lineage>
        <taxon>Eukaryota</taxon>
        <taxon>Sar</taxon>
        <taxon>Alveolata</taxon>
        <taxon>Ciliophora</taxon>
        <taxon>Postciliodesmatophora</taxon>
        <taxon>Heterotrichea</taxon>
        <taxon>Heterotrichida</taxon>
        <taxon>Blepharismidae</taxon>
        <taxon>Blepharisma</taxon>
    </lineage>
</organism>
<evidence type="ECO:0000256" key="7">
    <source>
        <dbReference type="ARBA" id="ARBA00022535"/>
    </source>
</evidence>
<dbReference type="InterPro" id="IPR018490">
    <property type="entry name" value="cNMP-bd_dom_sf"/>
</dbReference>
<keyword evidence="15" id="KW-0472">Membrane</keyword>
<keyword evidence="5" id="KW-0963">Cytoplasm</keyword>
<dbReference type="Gene3D" id="1.10.510.10">
    <property type="entry name" value="Transferase(Phosphotransferase) domain 1"/>
    <property type="match status" value="1"/>
</dbReference>
<dbReference type="GO" id="GO:0004691">
    <property type="term" value="F:cAMP-dependent protein kinase activity"/>
    <property type="evidence" value="ECO:0007669"/>
    <property type="project" value="TreeGrafter"/>
</dbReference>
<dbReference type="SMART" id="SM00220">
    <property type="entry name" value="S_TKc"/>
    <property type="match status" value="1"/>
</dbReference>
<evidence type="ECO:0000256" key="11">
    <source>
        <dbReference type="ARBA" id="ARBA00022777"/>
    </source>
</evidence>
<evidence type="ECO:0000256" key="18">
    <source>
        <dbReference type="ARBA" id="ARBA00047462"/>
    </source>
</evidence>
<dbReference type="EMBL" id="CAJZBQ010000054">
    <property type="protein sequence ID" value="CAG9332558.1"/>
    <property type="molecule type" value="Genomic_DNA"/>
</dbReference>
<dbReference type="PROSITE" id="PS00108">
    <property type="entry name" value="PROTEIN_KINASE_ST"/>
    <property type="match status" value="1"/>
</dbReference>
<dbReference type="PROSITE" id="PS51285">
    <property type="entry name" value="AGC_KINASE_CTER"/>
    <property type="match status" value="1"/>
</dbReference>
<dbReference type="PROSITE" id="PS50042">
    <property type="entry name" value="CNMP_BINDING_3"/>
    <property type="match status" value="3"/>
</dbReference>
<feature type="region of interest" description="Disordered" evidence="20">
    <location>
        <begin position="14"/>
        <end position="48"/>
    </location>
</feature>
<evidence type="ECO:0000256" key="1">
    <source>
        <dbReference type="ARBA" id="ARBA00001946"/>
    </source>
</evidence>